<dbReference type="InterPro" id="IPR021127">
    <property type="entry name" value="CRISPR_associated_Cas2"/>
</dbReference>
<dbReference type="STRING" id="1453497.AT15_00085"/>
<keyword evidence="4 9" id="KW-0479">Metal-binding</keyword>
<keyword evidence="7 9" id="KW-0460">Magnesium</keyword>
<comment type="subunit">
    <text evidence="9">Homodimer, forms a heterotetramer with a Cas1 homodimer.</text>
</comment>
<proteinExistence type="inferred from homology"/>
<dbReference type="HAMAP" id="MF_01471">
    <property type="entry name" value="Cas2"/>
    <property type="match status" value="1"/>
</dbReference>
<dbReference type="InterPro" id="IPR019199">
    <property type="entry name" value="Virulence_VapD/CRISPR_Cas2"/>
</dbReference>
<dbReference type="OrthoDB" id="279819at2"/>
<sequence>MKIILVYDVNEKRVSKVLKFLRKFLVWVQNSVFEGQLTYSELERLKVSLKKLINEKEDSVVIFSFSESIDLKKQIIGIDKSEDERTI</sequence>
<keyword evidence="11" id="KW-1185">Reference proteome</keyword>
<gene>
    <name evidence="9" type="primary">cas2</name>
    <name evidence="10" type="ORF">AT15_00085</name>
</gene>
<dbReference type="CDD" id="cd09725">
    <property type="entry name" value="Cas2_I_II_III"/>
    <property type="match status" value="1"/>
</dbReference>
<dbReference type="GO" id="GO:0051607">
    <property type="term" value="P:defense response to virus"/>
    <property type="evidence" value="ECO:0007669"/>
    <property type="project" value="UniProtKB-UniRule"/>
</dbReference>
<comment type="cofactor">
    <cofactor evidence="1 9">
        <name>Mg(2+)</name>
        <dbReference type="ChEBI" id="CHEBI:18420"/>
    </cofactor>
</comment>
<evidence type="ECO:0000256" key="8">
    <source>
        <dbReference type="ARBA" id="ARBA00023118"/>
    </source>
</evidence>
<keyword evidence="5 9" id="KW-0255">Endonuclease</keyword>
<evidence type="ECO:0000256" key="9">
    <source>
        <dbReference type="HAMAP-Rule" id="MF_01471"/>
    </source>
</evidence>
<dbReference type="SUPFAM" id="SSF143430">
    <property type="entry name" value="TTP0101/SSO1404-like"/>
    <property type="match status" value="1"/>
</dbReference>
<keyword evidence="3 9" id="KW-0540">Nuclease</keyword>
<dbReference type="AlphaFoldDB" id="A0A176K4K8"/>
<evidence type="ECO:0000313" key="10">
    <source>
        <dbReference type="EMBL" id="OAA32512.1"/>
    </source>
</evidence>
<reference evidence="10 11" key="1">
    <citation type="submission" date="2014-02" db="EMBL/GenBank/DDBJ databases">
        <title>Kosmotoga genome sequencing.</title>
        <authorList>
            <person name="Pollo S.M."/>
            <person name="Charchuk R."/>
            <person name="Nesbo C.L."/>
        </authorList>
    </citation>
    <scope>NUCLEOTIDE SEQUENCE [LARGE SCALE GENOMIC DNA]</scope>
    <source>
        <strain evidence="10 11">S304</strain>
    </source>
</reference>
<evidence type="ECO:0000256" key="2">
    <source>
        <dbReference type="ARBA" id="ARBA00009959"/>
    </source>
</evidence>
<dbReference type="Proteomes" id="UP000077339">
    <property type="component" value="Unassembled WGS sequence"/>
</dbReference>
<dbReference type="Gene3D" id="3.30.70.240">
    <property type="match status" value="1"/>
</dbReference>
<dbReference type="PATRIC" id="fig|1453497.3.peg.19"/>
<keyword evidence="6 9" id="KW-0378">Hydrolase</keyword>
<dbReference type="EC" id="3.1.-.-" evidence="9"/>
<evidence type="ECO:0000256" key="7">
    <source>
        <dbReference type="ARBA" id="ARBA00022842"/>
    </source>
</evidence>
<keyword evidence="8 9" id="KW-0051">Antiviral defense</keyword>
<evidence type="ECO:0000256" key="1">
    <source>
        <dbReference type="ARBA" id="ARBA00001946"/>
    </source>
</evidence>
<comment type="caution">
    <text evidence="10">The sequence shown here is derived from an EMBL/GenBank/DDBJ whole genome shotgun (WGS) entry which is preliminary data.</text>
</comment>
<feature type="binding site" evidence="9">
    <location>
        <position position="8"/>
    </location>
    <ligand>
        <name>Mg(2+)</name>
        <dbReference type="ChEBI" id="CHEBI:18420"/>
        <note>catalytic</note>
    </ligand>
</feature>
<dbReference type="EMBL" id="JFHK01000001">
    <property type="protein sequence ID" value="OAA32512.1"/>
    <property type="molecule type" value="Genomic_DNA"/>
</dbReference>
<evidence type="ECO:0000256" key="5">
    <source>
        <dbReference type="ARBA" id="ARBA00022759"/>
    </source>
</evidence>
<dbReference type="GO" id="GO:0043571">
    <property type="term" value="P:maintenance of CRISPR repeat elements"/>
    <property type="evidence" value="ECO:0007669"/>
    <property type="project" value="UniProtKB-UniRule"/>
</dbReference>
<dbReference type="GO" id="GO:0004521">
    <property type="term" value="F:RNA endonuclease activity"/>
    <property type="evidence" value="ECO:0007669"/>
    <property type="project" value="InterPro"/>
</dbReference>
<dbReference type="Pfam" id="PF09827">
    <property type="entry name" value="CRISPR_Cas2"/>
    <property type="match status" value="1"/>
</dbReference>
<comment type="function">
    <text evidence="9">CRISPR (clustered regularly interspaced short palindromic repeat), is an adaptive immune system that provides protection against mobile genetic elements (viruses, transposable elements and conjugative plasmids). CRISPR clusters contain sequences complementary to antecedent mobile elements and target invading nucleic acids. CRISPR clusters are transcribed and processed into CRISPR RNA (crRNA). Functions as a ssRNA-specific endoribonuclease. Involved in the integration of spacer DNA into the CRISPR cassette.</text>
</comment>
<dbReference type="GO" id="GO:0046872">
    <property type="term" value="F:metal ion binding"/>
    <property type="evidence" value="ECO:0007669"/>
    <property type="project" value="UniProtKB-UniRule"/>
</dbReference>
<name>A0A176K4K8_9BACT</name>
<evidence type="ECO:0000256" key="6">
    <source>
        <dbReference type="ARBA" id="ARBA00022801"/>
    </source>
</evidence>
<comment type="similarity">
    <text evidence="2 9">Belongs to the CRISPR-associated endoribonuclease Cas2 protein family.</text>
</comment>
<dbReference type="NCBIfam" id="TIGR01573">
    <property type="entry name" value="cas2"/>
    <property type="match status" value="1"/>
</dbReference>
<evidence type="ECO:0000313" key="11">
    <source>
        <dbReference type="Proteomes" id="UP000077339"/>
    </source>
</evidence>
<organism evidence="10 11">
    <name type="scientific">Kosmotoga arenicorallina S304</name>
    <dbReference type="NCBI Taxonomy" id="1453497"/>
    <lineage>
        <taxon>Bacteria</taxon>
        <taxon>Thermotogati</taxon>
        <taxon>Thermotogota</taxon>
        <taxon>Thermotogae</taxon>
        <taxon>Kosmotogales</taxon>
        <taxon>Kosmotogaceae</taxon>
        <taxon>Kosmotoga</taxon>
    </lineage>
</organism>
<dbReference type="RefSeq" id="WP_068345118.1">
    <property type="nucleotide sequence ID" value="NZ_JFHK01000001.1"/>
</dbReference>
<protein>
    <recommendedName>
        <fullName evidence="9">CRISPR-associated endoribonuclease Cas2</fullName>
        <ecNumber evidence="9">3.1.-.-</ecNumber>
    </recommendedName>
</protein>
<dbReference type="PANTHER" id="PTHR34405">
    <property type="entry name" value="CRISPR-ASSOCIATED ENDORIBONUCLEASE CAS2"/>
    <property type="match status" value="1"/>
</dbReference>
<evidence type="ECO:0000256" key="3">
    <source>
        <dbReference type="ARBA" id="ARBA00022722"/>
    </source>
</evidence>
<accession>A0A176K4K8</accession>
<dbReference type="GO" id="GO:0016787">
    <property type="term" value="F:hydrolase activity"/>
    <property type="evidence" value="ECO:0007669"/>
    <property type="project" value="UniProtKB-KW"/>
</dbReference>
<evidence type="ECO:0000256" key="4">
    <source>
        <dbReference type="ARBA" id="ARBA00022723"/>
    </source>
</evidence>